<dbReference type="EMBL" id="MU001675">
    <property type="protein sequence ID" value="KAF2459255.1"/>
    <property type="molecule type" value="Genomic_DNA"/>
</dbReference>
<dbReference type="InterPro" id="IPR011042">
    <property type="entry name" value="6-blade_b-propeller_TolB-like"/>
</dbReference>
<accession>A0A6A6P5F9</accession>
<dbReference type="Proteomes" id="UP000799766">
    <property type="component" value="Unassembled WGS sequence"/>
</dbReference>
<evidence type="ECO:0000313" key="4">
    <source>
        <dbReference type="Proteomes" id="UP000799766"/>
    </source>
</evidence>
<feature type="chain" id="PRO_5025591598" evidence="1">
    <location>
        <begin position="22"/>
        <end position="426"/>
    </location>
</feature>
<keyword evidence="1" id="KW-0732">Signal</keyword>
<evidence type="ECO:0000256" key="1">
    <source>
        <dbReference type="SAM" id="SignalP"/>
    </source>
</evidence>
<dbReference type="OrthoDB" id="507128at2759"/>
<dbReference type="Gene3D" id="2.120.10.30">
    <property type="entry name" value="TolB, C-terminal domain"/>
    <property type="match status" value="1"/>
</dbReference>
<gene>
    <name evidence="3" type="ORF">BDY21DRAFT_281865</name>
</gene>
<keyword evidence="4" id="KW-1185">Reference proteome</keyword>
<dbReference type="SUPFAM" id="SSF50952">
    <property type="entry name" value="Soluble quinoprotein glucose dehydrogenase"/>
    <property type="match status" value="1"/>
</dbReference>
<proteinExistence type="predicted"/>
<organism evidence="3 4">
    <name type="scientific">Lineolata rhizophorae</name>
    <dbReference type="NCBI Taxonomy" id="578093"/>
    <lineage>
        <taxon>Eukaryota</taxon>
        <taxon>Fungi</taxon>
        <taxon>Dikarya</taxon>
        <taxon>Ascomycota</taxon>
        <taxon>Pezizomycotina</taxon>
        <taxon>Dothideomycetes</taxon>
        <taxon>Dothideomycetes incertae sedis</taxon>
        <taxon>Lineolatales</taxon>
        <taxon>Lineolataceae</taxon>
        <taxon>Lineolata</taxon>
    </lineage>
</organism>
<dbReference type="InterPro" id="IPR054539">
    <property type="entry name" value="Beta-prop_PDH"/>
</dbReference>
<protein>
    <submittedName>
        <fullName evidence="3">Soluble quino protein glucose/sorbosone dehydrogenase</fullName>
    </submittedName>
</protein>
<feature type="domain" description="Pyrroloquinoline quinone-dependent pyranose dehydrogenase beta-propeller" evidence="2">
    <location>
        <begin position="34"/>
        <end position="425"/>
    </location>
</feature>
<evidence type="ECO:0000259" key="2">
    <source>
        <dbReference type="Pfam" id="PF22807"/>
    </source>
</evidence>
<sequence>MLFNSVAFTALVGGFLPQVIAQSCPTINPTAGQPQMSSGYQTRVFTNGLSSPRTIVFDTEGNMLVVEQGGGGVRRITLRDNGGLDVCPDQSTTIIPDASLNHGLDLSQDGRTLFVSSMSEVYAYSYDPSTGQVGSSTTIVTGMTQGGHQTRTLLASKFVNGTLLVSRGSDDNLDDQAVDENSGHSFIKSFSVDPLPSSPYDYASDGETIGWGLRNSVGMGENPYDGGFWSVDNGVDNMMRNGQDIHTNNPAEELNYHGIITDESDPQRGLNFGYPDCYAAWDVNTIPNNQGMEVGAQFLIDNPFVSSMSDNICQTQREGPRLSFAAHTAPLDVTFRADGSAAYISFHGSWNREPADGFRVGRVDFEDGQPVPSANTQDNIEYIMQNSNLQMCPYSCFRPVGLTFDNDGRLWMASDSSGEIYVITGA</sequence>
<evidence type="ECO:0000313" key="3">
    <source>
        <dbReference type="EMBL" id="KAF2459255.1"/>
    </source>
</evidence>
<feature type="signal peptide" evidence="1">
    <location>
        <begin position="1"/>
        <end position="21"/>
    </location>
</feature>
<reference evidence="3" key="1">
    <citation type="journal article" date="2020" name="Stud. Mycol.">
        <title>101 Dothideomycetes genomes: a test case for predicting lifestyles and emergence of pathogens.</title>
        <authorList>
            <person name="Haridas S."/>
            <person name="Albert R."/>
            <person name="Binder M."/>
            <person name="Bloem J."/>
            <person name="Labutti K."/>
            <person name="Salamov A."/>
            <person name="Andreopoulos B."/>
            <person name="Baker S."/>
            <person name="Barry K."/>
            <person name="Bills G."/>
            <person name="Bluhm B."/>
            <person name="Cannon C."/>
            <person name="Castanera R."/>
            <person name="Culley D."/>
            <person name="Daum C."/>
            <person name="Ezra D."/>
            <person name="Gonzalez J."/>
            <person name="Henrissat B."/>
            <person name="Kuo A."/>
            <person name="Liang C."/>
            <person name="Lipzen A."/>
            <person name="Lutzoni F."/>
            <person name="Magnuson J."/>
            <person name="Mondo S."/>
            <person name="Nolan M."/>
            <person name="Ohm R."/>
            <person name="Pangilinan J."/>
            <person name="Park H.-J."/>
            <person name="Ramirez L."/>
            <person name="Alfaro M."/>
            <person name="Sun H."/>
            <person name="Tritt A."/>
            <person name="Yoshinaga Y."/>
            <person name="Zwiers L.-H."/>
            <person name="Turgeon B."/>
            <person name="Goodwin S."/>
            <person name="Spatafora J."/>
            <person name="Crous P."/>
            <person name="Grigoriev I."/>
        </authorList>
    </citation>
    <scope>NUCLEOTIDE SEQUENCE</scope>
    <source>
        <strain evidence="3">ATCC 16933</strain>
    </source>
</reference>
<dbReference type="Pfam" id="PF22807">
    <property type="entry name" value="TrAA12"/>
    <property type="match status" value="1"/>
</dbReference>
<name>A0A6A6P5F9_9PEZI</name>
<dbReference type="AlphaFoldDB" id="A0A6A6P5F9"/>
<dbReference type="InterPro" id="IPR011041">
    <property type="entry name" value="Quinoprot_gluc/sorb_DH_b-prop"/>
</dbReference>